<proteinExistence type="predicted"/>
<keyword evidence="2" id="KW-1133">Transmembrane helix</keyword>
<feature type="coiled-coil region" evidence="1">
    <location>
        <begin position="273"/>
        <end position="362"/>
    </location>
</feature>
<protein>
    <submittedName>
        <fullName evidence="3">Uncharacterized protein involved in exopolysaccharide biosynthesis</fullName>
    </submittedName>
</protein>
<keyword evidence="1" id="KW-0175">Coiled coil</keyword>
<feature type="transmembrane region" description="Helical" evidence="2">
    <location>
        <begin position="12"/>
        <end position="33"/>
    </location>
</feature>
<evidence type="ECO:0000256" key="1">
    <source>
        <dbReference type="SAM" id="Coils"/>
    </source>
</evidence>
<dbReference type="OrthoDB" id="781284at2"/>
<dbReference type="GO" id="GO:0005886">
    <property type="term" value="C:plasma membrane"/>
    <property type="evidence" value="ECO:0007669"/>
    <property type="project" value="TreeGrafter"/>
</dbReference>
<organism evidence="3 4">
    <name type="scientific">Catalinimonas alkaloidigena</name>
    <dbReference type="NCBI Taxonomy" id="1075417"/>
    <lineage>
        <taxon>Bacteria</taxon>
        <taxon>Pseudomonadati</taxon>
        <taxon>Bacteroidota</taxon>
        <taxon>Cytophagia</taxon>
        <taxon>Cytophagales</taxon>
        <taxon>Catalimonadaceae</taxon>
        <taxon>Catalinimonas</taxon>
    </lineage>
</organism>
<dbReference type="STRING" id="1075417.SAMN05421823_104301"/>
<dbReference type="AlphaFoldDB" id="A0A1G9H2Z4"/>
<dbReference type="PANTHER" id="PTHR32309">
    <property type="entry name" value="TYROSINE-PROTEIN KINASE"/>
    <property type="match status" value="1"/>
</dbReference>
<keyword evidence="2" id="KW-0472">Membrane</keyword>
<gene>
    <name evidence="3" type="ORF">SAMN05421823_104301</name>
</gene>
<dbReference type="Proteomes" id="UP000198510">
    <property type="component" value="Unassembled WGS sequence"/>
</dbReference>
<evidence type="ECO:0000313" key="4">
    <source>
        <dbReference type="Proteomes" id="UP000198510"/>
    </source>
</evidence>
<dbReference type="RefSeq" id="WP_089682290.1">
    <property type="nucleotide sequence ID" value="NZ_FNFO01000004.1"/>
</dbReference>
<keyword evidence="2" id="KW-0812">Transmembrane</keyword>
<sequence>MKVERLINLVLRHLWLVLGFPLATALLTFVLVFNKSKLYYSEALLYTGFASGYNLESPDAAKATDYIVVNSAFDNLINTIKLRSTLEEVSLRMLTRLALVPDPTLNAAEEDKAYLEEHLPPAYRQALETLAAPTPDLEAQRDQLFDSLQVRLKAGDPQLRAIVYAKESPLSVHSLSDKLEAARVGSSDLIKLSYAAKEPHQAQTTLNILFDTFIEKYRQTKTGEAGSVVAYFEKKLDEISAVLARKEDSLKLFKTSNQVLDYEKDGEAVVAQQSTIENELQQERSRLAAAEAALQQLNTKMNSKQELQGYSAEARTLRTQLTTLNDQLTLLQVSPNQDQARISRLQQQISEVERKLGQATAAVSNSSRDGVTLQELHTSYNEASLDVERSRARIRSLQGMQSTVTNRFQSLVPLRTELNRLEREIELVNTQRQEVLRNLNASRLRERNITTSSNLRILDEPSFPDKPSSLKNLLLVMLSFIASAGMMLGLLVGKELLDTKINDAADCTERTGLPFAGALPSPGRKEQKYPLSDLLLNQCLNRLQTHFKGDATLVLLYSTQAQASKTFVGQQLVHKLKELGYTAQLLSLDEALAQLPYQERNGQASPSAITDPMTKGRLYFVELEPVAQQVLPPALVARADLSLVVVPAGRNWTRADDHMLAIYRENVTQPAYGFLNGMEWNQARQLLGRLKPQATAHHVPRVVRASAQTLPHEVPHVLPSLEKTY</sequence>
<feature type="coiled-coil region" evidence="1">
    <location>
        <begin position="411"/>
        <end position="438"/>
    </location>
</feature>
<accession>A0A1G9H2Z4</accession>
<name>A0A1G9H2Z4_9BACT</name>
<evidence type="ECO:0000256" key="2">
    <source>
        <dbReference type="SAM" id="Phobius"/>
    </source>
</evidence>
<dbReference type="PANTHER" id="PTHR32309:SF13">
    <property type="entry name" value="FERRIC ENTEROBACTIN TRANSPORT PROTEIN FEPE"/>
    <property type="match status" value="1"/>
</dbReference>
<dbReference type="EMBL" id="FNFO01000004">
    <property type="protein sequence ID" value="SDL07259.1"/>
    <property type="molecule type" value="Genomic_DNA"/>
</dbReference>
<reference evidence="3 4" key="1">
    <citation type="submission" date="2016-10" db="EMBL/GenBank/DDBJ databases">
        <authorList>
            <person name="de Groot N.N."/>
        </authorList>
    </citation>
    <scope>NUCLEOTIDE SEQUENCE [LARGE SCALE GENOMIC DNA]</scope>
    <source>
        <strain evidence="3 4">DSM 25186</strain>
    </source>
</reference>
<keyword evidence="4" id="KW-1185">Reference proteome</keyword>
<evidence type="ECO:0000313" key="3">
    <source>
        <dbReference type="EMBL" id="SDL07259.1"/>
    </source>
</evidence>
<dbReference type="InterPro" id="IPR050445">
    <property type="entry name" value="Bact_polysacc_biosynth/exp"/>
</dbReference>
<dbReference type="GO" id="GO:0004713">
    <property type="term" value="F:protein tyrosine kinase activity"/>
    <property type="evidence" value="ECO:0007669"/>
    <property type="project" value="TreeGrafter"/>
</dbReference>